<dbReference type="InterPro" id="IPR027806">
    <property type="entry name" value="HARBI1_dom"/>
</dbReference>
<sequence length="494" mass="54719">MVKFKGFKGNRMCCVPQCTNRASTGVSLHSFPRDVAKKKEWIVRLRIGKPVTPPMTVCSAHFVPTDFFWSNVDPQVWKPARRRLKSSAVPSQRLPLRLHDKKDLLRTQAAAERNARSSARRSQGVTSKADNAPECDSVQHGEDHIEVEQPRDQNNHESGAVAGTIHGEEEAVEALLQLATHGSDKNVAEKAVQVDSSTILCKKLNLAQLLSTDTAVRAFTGVPSVTLFHAICDEVARIDDNASEMSVRERVVLVLVRLKTCLSFECLGTLFHISKSTVHRLFYCTLRSLAAVLESAIPWPTTEEIKKNMPLCFSEFAEVRVVLDCTEVELEKCHCASCRILTYSHYKGMHTAKILVGVSPAGLITFISDTFGGRASDKACVEKSRVLDKLTGFQDDVMIDKGFNVDDMCAELGLGVIQPPFLRSQQQFSAQDASKTVKIARARVHVERAIQRMKVFKVLKGPVAWEMTGALDQILKVIGGIVNLSPPILSEKRF</sequence>
<dbReference type="PROSITE" id="PS50950">
    <property type="entry name" value="ZF_THAP"/>
    <property type="match status" value="1"/>
</dbReference>
<dbReference type="GO" id="GO:0008270">
    <property type="term" value="F:zinc ion binding"/>
    <property type="evidence" value="ECO:0007669"/>
    <property type="project" value="UniProtKB-KW"/>
</dbReference>
<evidence type="ECO:0000256" key="4">
    <source>
        <dbReference type="ARBA" id="ARBA00022833"/>
    </source>
</evidence>
<dbReference type="Gene3D" id="6.20.210.20">
    <property type="entry name" value="THAP domain"/>
    <property type="match status" value="1"/>
</dbReference>
<comment type="cofactor">
    <cofactor evidence="1">
        <name>a divalent metal cation</name>
        <dbReference type="ChEBI" id="CHEBI:60240"/>
    </cofactor>
</comment>
<accession>A0A224YVI2</accession>
<dbReference type="AlphaFoldDB" id="A0A224YVI2"/>
<dbReference type="InterPro" id="IPR006612">
    <property type="entry name" value="THAP_Znf"/>
</dbReference>
<dbReference type="PANTHER" id="PTHR23080:SF141">
    <property type="entry name" value="TRANSPOSASE HELIX-TURN-HELIX DOMAIN-CONTAINING PROTEIN"/>
    <property type="match status" value="1"/>
</dbReference>
<dbReference type="InterPro" id="IPR038441">
    <property type="entry name" value="THAP_Znf_sf"/>
</dbReference>
<proteinExistence type="predicted"/>
<dbReference type="Pfam" id="PF05485">
    <property type="entry name" value="THAP"/>
    <property type="match status" value="1"/>
</dbReference>
<keyword evidence="3 6" id="KW-0863">Zinc-finger</keyword>
<feature type="domain" description="THAP-type" evidence="8">
    <location>
        <begin position="7"/>
        <end position="93"/>
    </location>
</feature>
<keyword evidence="4" id="KW-0862">Zinc</keyword>
<keyword evidence="5 6" id="KW-0238">DNA-binding</keyword>
<feature type="compositionally biased region" description="Low complexity" evidence="7">
    <location>
        <begin position="109"/>
        <end position="122"/>
    </location>
</feature>
<evidence type="ECO:0000256" key="6">
    <source>
        <dbReference type="PROSITE-ProRule" id="PRU00309"/>
    </source>
</evidence>
<keyword evidence="2" id="KW-0479">Metal-binding</keyword>
<protein>
    <submittedName>
        <fullName evidence="9">Protein containing THAP and DDE Tnp 4 domain</fullName>
    </submittedName>
</protein>
<evidence type="ECO:0000313" key="9">
    <source>
        <dbReference type="EMBL" id="MAA19749.1"/>
    </source>
</evidence>
<evidence type="ECO:0000256" key="5">
    <source>
        <dbReference type="ARBA" id="ARBA00023125"/>
    </source>
</evidence>
<reference evidence="9" key="1">
    <citation type="journal article" date="2017" name="Parasit. Vectors">
        <title>Sialotranscriptomics of Rhipicephalus zambeziensis reveals intricate expression profiles of secretory proteins and suggests tight temporal transcriptional regulation during blood-feeding.</title>
        <authorList>
            <person name="de Castro M.H."/>
            <person name="de Klerk D."/>
            <person name="Pienaar R."/>
            <person name="Rees D.J.G."/>
            <person name="Mans B.J."/>
        </authorList>
    </citation>
    <scope>NUCLEOTIDE SEQUENCE</scope>
    <source>
        <tissue evidence="9">Salivary glands</tissue>
    </source>
</reference>
<dbReference type="SUPFAM" id="SSF57716">
    <property type="entry name" value="Glucocorticoid receptor-like (DNA-binding domain)"/>
    <property type="match status" value="1"/>
</dbReference>
<name>A0A224YVI2_9ACAR</name>
<evidence type="ECO:0000256" key="1">
    <source>
        <dbReference type="ARBA" id="ARBA00001968"/>
    </source>
</evidence>
<organism evidence="9">
    <name type="scientific">Rhipicephalus zambeziensis</name>
    <dbReference type="NCBI Taxonomy" id="60191"/>
    <lineage>
        <taxon>Eukaryota</taxon>
        <taxon>Metazoa</taxon>
        <taxon>Ecdysozoa</taxon>
        <taxon>Arthropoda</taxon>
        <taxon>Chelicerata</taxon>
        <taxon>Arachnida</taxon>
        <taxon>Acari</taxon>
        <taxon>Parasitiformes</taxon>
        <taxon>Ixodida</taxon>
        <taxon>Ixodoidea</taxon>
        <taxon>Ixodidae</taxon>
        <taxon>Rhipicephalinae</taxon>
        <taxon>Rhipicephalus</taxon>
        <taxon>Rhipicephalus</taxon>
    </lineage>
</organism>
<evidence type="ECO:0000256" key="3">
    <source>
        <dbReference type="ARBA" id="ARBA00022771"/>
    </source>
</evidence>
<dbReference type="InterPro" id="IPR027805">
    <property type="entry name" value="Transposase_HTH_dom"/>
</dbReference>
<dbReference type="Pfam" id="PF13613">
    <property type="entry name" value="HTH_Tnp_4"/>
    <property type="match status" value="1"/>
</dbReference>
<dbReference type="PANTHER" id="PTHR23080">
    <property type="entry name" value="THAP DOMAIN PROTEIN"/>
    <property type="match status" value="1"/>
</dbReference>
<evidence type="ECO:0000259" key="8">
    <source>
        <dbReference type="PROSITE" id="PS50950"/>
    </source>
</evidence>
<dbReference type="Pfam" id="PF13359">
    <property type="entry name" value="DDE_Tnp_4"/>
    <property type="match status" value="1"/>
</dbReference>
<evidence type="ECO:0000256" key="7">
    <source>
        <dbReference type="SAM" id="MobiDB-lite"/>
    </source>
</evidence>
<evidence type="ECO:0000256" key="2">
    <source>
        <dbReference type="ARBA" id="ARBA00022723"/>
    </source>
</evidence>
<dbReference type="SMART" id="SM00980">
    <property type="entry name" value="THAP"/>
    <property type="match status" value="1"/>
</dbReference>
<feature type="region of interest" description="Disordered" evidence="7">
    <location>
        <begin position="83"/>
        <end position="137"/>
    </location>
</feature>
<dbReference type="GO" id="GO:0003677">
    <property type="term" value="F:DNA binding"/>
    <property type="evidence" value="ECO:0007669"/>
    <property type="project" value="UniProtKB-UniRule"/>
</dbReference>
<dbReference type="EMBL" id="GFPF01008603">
    <property type="protein sequence ID" value="MAA19749.1"/>
    <property type="molecule type" value="Transcribed_RNA"/>
</dbReference>